<proteinExistence type="predicted"/>
<dbReference type="Proteomes" id="UP000297716">
    <property type="component" value="Unassembled WGS sequence"/>
</dbReference>
<evidence type="ECO:0000313" key="2">
    <source>
        <dbReference type="EMBL" id="TGJ82335.1"/>
    </source>
</evidence>
<sequence>MADNGYNYGNAAGGTRRYTATSVAAGYAAIDPTAGYTCNGVAGGYAAIGDTEYPTTEATGYTPTGYPGYPATGETGYTPTGYPPTGYPATGATGYADTAAMGGYTTTATTGYADTAAMGGYTNTAAPGPRQPSQRYRLPQSAEDRIFEQEPVASPKFWKGDKAELAWKYVYSGPHSTTGGDAVLAEERERNIKMEERRVRGDYGDGDPGSSGRNHARDHSQQRHYSQKRHGYYKSKENHKSDNHYHNSDNYHKSGKHEGRDSPERHNRRHH</sequence>
<evidence type="ECO:0000313" key="3">
    <source>
        <dbReference type="Proteomes" id="UP000297716"/>
    </source>
</evidence>
<name>A0A4Z0YT84_9PEZI</name>
<gene>
    <name evidence="2" type="ORF">E0Z10_g6431</name>
</gene>
<feature type="compositionally biased region" description="Basic and acidic residues" evidence="1">
    <location>
        <begin position="185"/>
        <end position="203"/>
    </location>
</feature>
<reference evidence="2 3" key="1">
    <citation type="submission" date="2019-03" db="EMBL/GenBank/DDBJ databases">
        <title>Draft genome sequence of Xylaria hypoxylon DSM 108379, a ubiquitous saprotrophic-parasitic fungi on hardwood.</title>
        <authorList>
            <person name="Buettner E."/>
            <person name="Leonhardt S."/>
            <person name="Gebauer A.M."/>
            <person name="Liers C."/>
            <person name="Hofrichter M."/>
            <person name="Kellner H."/>
        </authorList>
    </citation>
    <scope>NUCLEOTIDE SEQUENCE [LARGE SCALE GENOMIC DNA]</scope>
    <source>
        <strain evidence="2 3">DSM 108379</strain>
    </source>
</reference>
<dbReference type="EMBL" id="SKBN01000133">
    <property type="protein sequence ID" value="TGJ82335.1"/>
    <property type="molecule type" value="Genomic_DNA"/>
</dbReference>
<feature type="region of interest" description="Disordered" evidence="1">
    <location>
        <begin position="176"/>
        <end position="271"/>
    </location>
</feature>
<protein>
    <submittedName>
        <fullName evidence="2">Uncharacterized protein</fullName>
    </submittedName>
</protein>
<comment type="caution">
    <text evidence="2">The sequence shown here is derived from an EMBL/GenBank/DDBJ whole genome shotgun (WGS) entry which is preliminary data.</text>
</comment>
<dbReference type="AlphaFoldDB" id="A0A4Z0YT84"/>
<evidence type="ECO:0000256" key="1">
    <source>
        <dbReference type="SAM" id="MobiDB-lite"/>
    </source>
</evidence>
<organism evidence="2 3">
    <name type="scientific">Xylaria hypoxylon</name>
    <dbReference type="NCBI Taxonomy" id="37992"/>
    <lineage>
        <taxon>Eukaryota</taxon>
        <taxon>Fungi</taxon>
        <taxon>Dikarya</taxon>
        <taxon>Ascomycota</taxon>
        <taxon>Pezizomycotina</taxon>
        <taxon>Sordariomycetes</taxon>
        <taxon>Xylariomycetidae</taxon>
        <taxon>Xylariales</taxon>
        <taxon>Xylariaceae</taxon>
        <taxon>Xylaria</taxon>
    </lineage>
</organism>
<accession>A0A4Z0YT84</accession>
<keyword evidence="3" id="KW-1185">Reference proteome</keyword>
<feature type="compositionally biased region" description="Basic and acidic residues" evidence="1">
    <location>
        <begin position="234"/>
        <end position="265"/>
    </location>
</feature>